<sequence>MAEIDKTRQILETVMVIPAGKVATYGQIADLAGLPGRARLVGSSLRSEFDGAEVPWQRVLRADGKIAFPSGSPKAEEQRQILIAEGVCVKNNRVSLADYRWQPDMATILSALKY</sequence>
<dbReference type="InterPro" id="IPR036217">
    <property type="entry name" value="MethylDNA_cys_MeTrfase_DNAb"/>
</dbReference>
<evidence type="ECO:0000313" key="3">
    <source>
        <dbReference type="EMBL" id="OFC71524.1"/>
    </source>
</evidence>
<keyword evidence="4" id="KW-1185">Reference proteome</keyword>
<dbReference type="STRING" id="1656094.BFC18_07250"/>
<dbReference type="InterPro" id="IPR036388">
    <property type="entry name" value="WH-like_DNA-bd_sf"/>
</dbReference>
<dbReference type="PANTHER" id="PTHR42942">
    <property type="entry name" value="6-O-METHYLGUANINE DNA METHYLTRANSFERASE"/>
    <property type="match status" value="1"/>
</dbReference>
<dbReference type="Proteomes" id="UP000175691">
    <property type="component" value="Unassembled WGS sequence"/>
</dbReference>
<evidence type="ECO:0000313" key="4">
    <source>
        <dbReference type="Proteomes" id="UP000175691"/>
    </source>
</evidence>
<dbReference type="CDD" id="cd06445">
    <property type="entry name" value="ATase"/>
    <property type="match status" value="1"/>
</dbReference>
<feature type="domain" description="Methylated-DNA-[protein]-cysteine S-methyltransferase DNA binding" evidence="2">
    <location>
        <begin position="7"/>
        <end position="87"/>
    </location>
</feature>
<dbReference type="GO" id="GO:0032259">
    <property type="term" value="P:methylation"/>
    <property type="evidence" value="ECO:0007669"/>
    <property type="project" value="UniProtKB-KW"/>
</dbReference>
<dbReference type="OrthoDB" id="9132167at2"/>
<dbReference type="RefSeq" id="WP_070124367.1">
    <property type="nucleotide sequence ID" value="NZ_MDHN01000013.1"/>
</dbReference>
<keyword evidence="1" id="KW-0227">DNA damage</keyword>
<dbReference type="GO" id="GO:0008168">
    <property type="term" value="F:methyltransferase activity"/>
    <property type="evidence" value="ECO:0007669"/>
    <property type="project" value="UniProtKB-KW"/>
</dbReference>
<dbReference type="Gene3D" id="1.10.10.10">
    <property type="entry name" value="Winged helix-like DNA-binding domain superfamily/Winged helix DNA-binding domain"/>
    <property type="match status" value="1"/>
</dbReference>
<dbReference type="GO" id="GO:0006281">
    <property type="term" value="P:DNA repair"/>
    <property type="evidence" value="ECO:0007669"/>
    <property type="project" value="InterPro"/>
</dbReference>
<proteinExistence type="predicted"/>
<comment type="caution">
    <text evidence="3">The sequence shown here is derived from an EMBL/GenBank/DDBJ whole genome shotgun (WGS) entry which is preliminary data.</text>
</comment>
<organism evidence="3 4">
    <name type="scientific">Alteromonas confluentis</name>
    <dbReference type="NCBI Taxonomy" id="1656094"/>
    <lineage>
        <taxon>Bacteria</taxon>
        <taxon>Pseudomonadati</taxon>
        <taxon>Pseudomonadota</taxon>
        <taxon>Gammaproteobacteria</taxon>
        <taxon>Alteromonadales</taxon>
        <taxon>Alteromonadaceae</taxon>
        <taxon>Alteromonas/Salinimonas group</taxon>
        <taxon>Alteromonas</taxon>
    </lineage>
</organism>
<dbReference type="SUPFAM" id="SSF46767">
    <property type="entry name" value="Methylated DNA-protein cysteine methyltransferase, C-terminal domain"/>
    <property type="match status" value="1"/>
</dbReference>
<keyword evidence="3" id="KW-0808">Transferase</keyword>
<gene>
    <name evidence="3" type="ORF">BFC18_07250</name>
</gene>
<name>A0A1E7ZDJ4_9ALTE</name>
<dbReference type="PANTHER" id="PTHR42942:SF1">
    <property type="entry name" value="ALKYLTRANSFERASE-LIKE PROTEIN 1"/>
    <property type="match status" value="1"/>
</dbReference>
<dbReference type="Pfam" id="PF01035">
    <property type="entry name" value="DNA_binding_1"/>
    <property type="match status" value="1"/>
</dbReference>
<protein>
    <submittedName>
        <fullName evidence="3">Cysteine methyltransferase</fullName>
    </submittedName>
</protein>
<reference evidence="3 4" key="1">
    <citation type="submission" date="2016-08" db="EMBL/GenBank/DDBJ databases">
        <authorList>
            <person name="Seilhamer J.J."/>
        </authorList>
    </citation>
    <scope>NUCLEOTIDE SEQUENCE [LARGE SCALE GENOMIC DNA]</scope>
    <source>
        <strain evidence="3 4">KCTC 42603</strain>
    </source>
</reference>
<dbReference type="AlphaFoldDB" id="A0A1E7ZDJ4"/>
<dbReference type="InterPro" id="IPR014048">
    <property type="entry name" value="MethylDNA_cys_MeTrfase_DNA-bd"/>
</dbReference>
<accession>A0A1E7ZDJ4</accession>
<dbReference type="EMBL" id="MDHN01000013">
    <property type="protein sequence ID" value="OFC71524.1"/>
    <property type="molecule type" value="Genomic_DNA"/>
</dbReference>
<evidence type="ECO:0000256" key="1">
    <source>
        <dbReference type="ARBA" id="ARBA00022763"/>
    </source>
</evidence>
<keyword evidence="3" id="KW-0489">Methyltransferase</keyword>
<evidence type="ECO:0000259" key="2">
    <source>
        <dbReference type="Pfam" id="PF01035"/>
    </source>
</evidence>
<dbReference type="InterPro" id="IPR052520">
    <property type="entry name" value="ATL_DNA_repair"/>
</dbReference>